<dbReference type="EMBL" id="VDGI01000003">
    <property type="protein sequence ID" value="TQR20861.1"/>
    <property type="molecule type" value="Genomic_DNA"/>
</dbReference>
<feature type="transmembrane region" description="Helical" evidence="1">
    <location>
        <begin position="39"/>
        <end position="60"/>
    </location>
</feature>
<dbReference type="RefSeq" id="WP_142641396.1">
    <property type="nucleotide sequence ID" value="NZ_VDGI01000003.1"/>
</dbReference>
<organism evidence="2 3">
    <name type="scientific">Psychrobacillus vulpis</name>
    <dbReference type="NCBI Taxonomy" id="2325572"/>
    <lineage>
        <taxon>Bacteria</taxon>
        <taxon>Bacillati</taxon>
        <taxon>Bacillota</taxon>
        <taxon>Bacilli</taxon>
        <taxon>Bacillales</taxon>
        <taxon>Bacillaceae</taxon>
        <taxon>Psychrobacillus</taxon>
    </lineage>
</organism>
<feature type="transmembrane region" description="Helical" evidence="1">
    <location>
        <begin position="12"/>
        <end position="33"/>
    </location>
</feature>
<evidence type="ECO:0000313" key="3">
    <source>
        <dbReference type="Proteomes" id="UP000316626"/>
    </source>
</evidence>
<dbReference type="AlphaFoldDB" id="A0A544TTS0"/>
<feature type="transmembrane region" description="Helical" evidence="1">
    <location>
        <begin position="72"/>
        <end position="93"/>
    </location>
</feature>
<evidence type="ECO:0008006" key="4">
    <source>
        <dbReference type="Google" id="ProtNLM"/>
    </source>
</evidence>
<sequence>MGKKNLTNGILSLSVFLYILLFFGLTLFIFIFYASYSVLSLSAVLLPLLFFLILLLILWKYSYLKNERKGKIMLFAIAVLCFIPPLFLVGLLGTNEKKLNFTTEKWMNNPDDRGYIVYDFLDENEIIGKTKEEIQKLLGVPEGNSLYNEENTIVYLLGLEIGLIRMDSDYLIIRLNDEEKVIDYEIVSG</sequence>
<dbReference type="Proteomes" id="UP000316626">
    <property type="component" value="Unassembled WGS sequence"/>
</dbReference>
<keyword evidence="1" id="KW-0812">Transmembrane</keyword>
<comment type="caution">
    <text evidence="2">The sequence shown here is derived from an EMBL/GenBank/DDBJ whole genome shotgun (WGS) entry which is preliminary data.</text>
</comment>
<evidence type="ECO:0000256" key="1">
    <source>
        <dbReference type="SAM" id="Phobius"/>
    </source>
</evidence>
<evidence type="ECO:0000313" key="2">
    <source>
        <dbReference type="EMBL" id="TQR20861.1"/>
    </source>
</evidence>
<keyword evidence="1" id="KW-0472">Membrane</keyword>
<keyword evidence="3" id="KW-1185">Reference proteome</keyword>
<name>A0A544TTS0_9BACI</name>
<dbReference type="OrthoDB" id="2858410at2"/>
<proteinExistence type="predicted"/>
<gene>
    <name evidence="2" type="ORF">FG384_04510</name>
</gene>
<keyword evidence="1" id="KW-1133">Transmembrane helix</keyword>
<accession>A0A544TTS0</accession>
<protein>
    <recommendedName>
        <fullName evidence="4">Outer membrane protein assembly factor BamE</fullName>
    </recommendedName>
</protein>
<reference evidence="2 3" key="1">
    <citation type="submission" date="2019-06" db="EMBL/GenBank/DDBJ databases">
        <title>Psychrobacillus vulpis sp. nov., a new species isolated from feces of a red fox that inhabits in The Tablas de Daimiel Natural Park, Albacete, Spain.</title>
        <authorList>
            <person name="Rodriguez M."/>
            <person name="Reina J.C."/>
            <person name="Bejar V."/>
            <person name="Llamas I."/>
        </authorList>
    </citation>
    <scope>NUCLEOTIDE SEQUENCE [LARGE SCALE GENOMIC DNA]</scope>
    <source>
        <strain evidence="2 3">Z8</strain>
    </source>
</reference>